<feature type="chain" id="PRO_5018294785" evidence="1">
    <location>
        <begin position="22"/>
        <end position="175"/>
    </location>
</feature>
<keyword evidence="3" id="KW-1185">Reference proteome</keyword>
<dbReference type="AlphaFoldDB" id="A0A3N4JJ53"/>
<gene>
    <name evidence="2" type="ORF">L873DRAFT_1776984</name>
</gene>
<dbReference type="STRING" id="1336337.A0A3N4JJ53"/>
<accession>A0A3N4JJ53</accession>
<keyword evidence="1" id="KW-0732">Signal</keyword>
<evidence type="ECO:0000313" key="3">
    <source>
        <dbReference type="Proteomes" id="UP000276215"/>
    </source>
</evidence>
<proteinExistence type="predicted"/>
<dbReference type="OrthoDB" id="2910287at2759"/>
<dbReference type="Proteomes" id="UP000276215">
    <property type="component" value="Unassembled WGS sequence"/>
</dbReference>
<reference evidence="2 3" key="1">
    <citation type="journal article" date="2018" name="Nat. Ecol. Evol.">
        <title>Pezizomycetes genomes reveal the molecular basis of ectomycorrhizal truffle lifestyle.</title>
        <authorList>
            <person name="Murat C."/>
            <person name="Payen T."/>
            <person name="Noel B."/>
            <person name="Kuo A."/>
            <person name="Morin E."/>
            <person name="Chen J."/>
            <person name="Kohler A."/>
            <person name="Krizsan K."/>
            <person name="Balestrini R."/>
            <person name="Da Silva C."/>
            <person name="Montanini B."/>
            <person name="Hainaut M."/>
            <person name="Levati E."/>
            <person name="Barry K.W."/>
            <person name="Belfiori B."/>
            <person name="Cichocki N."/>
            <person name="Clum A."/>
            <person name="Dockter R.B."/>
            <person name="Fauchery L."/>
            <person name="Guy J."/>
            <person name="Iotti M."/>
            <person name="Le Tacon F."/>
            <person name="Lindquist E.A."/>
            <person name="Lipzen A."/>
            <person name="Malagnac F."/>
            <person name="Mello A."/>
            <person name="Molinier V."/>
            <person name="Miyauchi S."/>
            <person name="Poulain J."/>
            <person name="Riccioni C."/>
            <person name="Rubini A."/>
            <person name="Sitrit Y."/>
            <person name="Splivallo R."/>
            <person name="Traeger S."/>
            <person name="Wang M."/>
            <person name="Zifcakova L."/>
            <person name="Wipf D."/>
            <person name="Zambonelli A."/>
            <person name="Paolocci F."/>
            <person name="Nowrousian M."/>
            <person name="Ottonello S."/>
            <person name="Baldrian P."/>
            <person name="Spatafora J.W."/>
            <person name="Henrissat B."/>
            <person name="Nagy L.G."/>
            <person name="Aury J.M."/>
            <person name="Wincker P."/>
            <person name="Grigoriev I.V."/>
            <person name="Bonfante P."/>
            <person name="Martin F.M."/>
        </authorList>
    </citation>
    <scope>NUCLEOTIDE SEQUENCE [LARGE SCALE GENOMIC DNA]</scope>
    <source>
        <strain evidence="2 3">120613-1</strain>
    </source>
</reference>
<evidence type="ECO:0000313" key="2">
    <source>
        <dbReference type="EMBL" id="RPA93904.1"/>
    </source>
</evidence>
<organism evidence="2 3">
    <name type="scientific">Choiromyces venosus 120613-1</name>
    <dbReference type="NCBI Taxonomy" id="1336337"/>
    <lineage>
        <taxon>Eukaryota</taxon>
        <taxon>Fungi</taxon>
        <taxon>Dikarya</taxon>
        <taxon>Ascomycota</taxon>
        <taxon>Pezizomycotina</taxon>
        <taxon>Pezizomycetes</taxon>
        <taxon>Pezizales</taxon>
        <taxon>Tuberaceae</taxon>
        <taxon>Choiromyces</taxon>
    </lineage>
</organism>
<feature type="signal peptide" evidence="1">
    <location>
        <begin position="1"/>
        <end position="21"/>
    </location>
</feature>
<sequence>MQAKIFLSSLLATLLATGVIASPAAVGARDVKSEHGWDGTVTPLEKVATVGAKKAPPKGAIITPKDSDVPVVTTSVEARDIEALSKRTPGCIFVTTDSNWGGTSAYICLATNGGCTIWNNFWRWNISSFGPDPGTTCQISTGTNCDGTTSVAFGYPGYGNLGVWNDNMGSFRCWW</sequence>
<protein>
    <submittedName>
        <fullName evidence="2">Uncharacterized protein</fullName>
    </submittedName>
</protein>
<evidence type="ECO:0000256" key="1">
    <source>
        <dbReference type="SAM" id="SignalP"/>
    </source>
</evidence>
<dbReference type="EMBL" id="ML120445">
    <property type="protein sequence ID" value="RPA93904.1"/>
    <property type="molecule type" value="Genomic_DNA"/>
</dbReference>
<name>A0A3N4JJ53_9PEZI</name>